<dbReference type="Proteomes" id="UP000239504">
    <property type="component" value="Unassembled WGS sequence"/>
</dbReference>
<accession>A0A2S7K3B6</accession>
<organism evidence="1 2">
    <name type="scientific">Hyphococcus luteus</name>
    <dbReference type="NCBI Taxonomy" id="2058213"/>
    <lineage>
        <taxon>Bacteria</taxon>
        <taxon>Pseudomonadati</taxon>
        <taxon>Pseudomonadota</taxon>
        <taxon>Alphaproteobacteria</taxon>
        <taxon>Parvularculales</taxon>
        <taxon>Parvularculaceae</taxon>
        <taxon>Hyphococcus</taxon>
    </lineage>
</organism>
<comment type="caution">
    <text evidence="1">The sequence shown here is derived from an EMBL/GenBank/DDBJ whole genome shotgun (WGS) entry which is preliminary data.</text>
</comment>
<evidence type="ECO:0000313" key="2">
    <source>
        <dbReference type="Proteomes" id="UP000239504"/>
    </source>
</evidence>
<reference evidence="1 2" key="1">
    <citation type="submission" date="2017-12" db="EMBL/GenBank/DDBJ databases">
        <authorList>
            <person name="Hurst M.R.H."/>
        </authorList>
    </citation>
    <scope>NUCLEOTIDE SEQUENCE [LARGE SCALE GENOMIC DNA]</scope>
    <source>
        <strain evidence="1 2">SY-3-19</strain>
    </source>
</reference>
<evidence type="ECO:0008006" key="3">
    <source>
        <dbReference type="Google" id="ProtNLM"/>
    </source>
</evidence>
<dbReference type="Gene3D" id="1.10.3210.10">
    <property type="entry name" value="Hypothetical protein af1432"/>
    <property type="match status" value="1"/>
</dbReference>
<dbReference type="OrthoDB" id="9802857at2"/>
<proteinExistence type="predicted"/>
<sequence>MARELEAGFEHVPIRSTIYRSGAEDPTTFTHDFDKLVASGNLGLMGPDPRLSEMPEKPTLIDFFKQRMCNTQHLMQSARLALNNGYGEKVAFACLVHDISVTSFISGDHGYWGRQLLEPYVDEEVAWAVEAHQYIRFYPDEEMGYEYPEAYIKYFGEDFVPEPYIREAYERARNHKWYRTGRYITMNDVYAFDPNVRKLEIEEFTDLIGRHFRQPDEGLGFDHSPSAHMWRTIMWPTRAL</sequence>
<gene>
    <name evidence="1" type="ORF">CW354_13160</name>
</gene>
<dbReference type="EMBL" id="PJCH01000010">
    <property type="protein sequence ID" value="PQA87004.1"/>
    <property type="molecule type" value="Genomic_DNA"/>
</dbReference>
<dbReference type="SUPFAM" id="SSF109604">
    <property type="entry name" value="HD-domain/PDEase-like"/>
    <property type="match status" value="1"/>
</dbReference>
<dbReference type="AlphaFoldDB" id="A0A2S7K3B6"/>
<evidence type="ECO:0000313" key="1">
    <source>
        <dbReference type="EMBL" id="PQA87004.1"/>
    </source>
</evidence>
<keyword evidence="2" id="KW-1185">Reference proteome</keyword>
<protein>
    <recommendedName>
        <fullName evidence="3">HD domain-containing protein</fullName>
    </recommendedName>
</protein>
<name>A0A2S7K3B6_9PROT</name>